<feature type="transmembrane region" description="Helical" evidence="1">
    <location>
        <begin position="348"/>
        <end position="366"/>
    </location>
</feature>
<accession>A0A9R1UV67</accession>
<evidence type="ECO:0000313" key="2">
    <source>
        <dbReference type="EMBL" id="KAJ0194173.1"/>
    </source>
</evidence>
<sequence length="427" mass="46788">MVLRLPNRAMALLRLPRRCFILGCVTVKMGFLKAKAVAIANVVAGLSASMAAQMVDMVHRLDTMVELRHLGRSFKLMRVWDFNPDICSIKWSMVGGLLHGPSSCLGGVCCYYLKKEGNSCGGGGGFTPDSKAMVAVQAASVATTSGNTFPIVHRPPNRALVLLHLRRRCFILGCVTVKMGFLEAKAVAIANVVAGLSASMAAQMRLMVQGGYGAQIRYNGGIEAFRKIIQTDGRFWDFNPDICSIKWSMVGGLLHGPSSCLGGVCCYYLKKERNSCGGGGGFTPDSKAMVAVQAASVATTSGFSLLDDWMLCRIYKKNLSAQKHISDCAPTAKQSHGSSSSLDRLVCVVWICFGCLLFFLDLFIVTDRSCGFCFVYMDLFISSSRKLYVCLMIWFYSFISFLIYLNFVFNNPVQGESRQKETIWYGV</sequence>
<protein>
    <submittedName>
        <fullName evidence="2">Uncharacterized protein</fullName>
    </submittedName>
</protein>
<dbReference type="EMBL" id="NBSK02000008">
    <property type="protein sequence ID" value="KAJ0194173.1"/>
    <property type="molecule type" value="Genomic_DNA"/>
</dbReference>
<dbReference type="AlphaFoldDB" id="A0A9R1UV67"/>
<dbReference type="Proteomes" id="UP000235145">
    <property type="component" value="Unassembled WGS sequence"/>
</dbReference>
<keyword evidence="3" id="KW-1185">Reference proteome</keyword>
<proteinExistence type="predicted"/>
<reference evidence="2 3" key="1">
    <citation type="journal article" date="2017" name="Nat. Commun.">
        <title>Genome assembly with in vitro proximity ligation data and whole-genome triplication in lettuce.</title>
        <authorList>
            <person name="Reyes-Chin-Wo S."/>
            <person name="Wang Z."/>
            <person name="Yang X."/>
            <person name="Kozik A."/>
            <person name="Arikit S."/>
            <person name="Song C."/>
            <person name="Xia L."/>
            <person name="Froenicke L."/>
            <person name="Lavelle D.O."/>
            <person name="Truco M.J."/>
            <person name="Xia R."/>
            <person name="Zhu S."/>
            <person name="Xu C."/>
            <person name="Xu H."/>
            <person name="Xu X."/>
            <person name="Cox K."/>
            <person name="Korf I."/>
            <person name="Meyers B.C."/>
            <person name="Michelmore R.W."/>
        </authorList>
    </citation>
    <scope>NUCLEOTIDE SEQUENCE [LARGE SCALE GENOMIC DNA]</scope>
    <source>
        <strain evidence="3">cv. Salinas</strain>
        <tissue evidence="2">Seedlings</tissue>
    </source>
</reference>
<keyword evidence="1" id="KW-1133">Transmembrane helix</keyword>
<comment type="caution">
    <text evidence="2">The sequence shown here is derived from an EMBL/GenBank/DDBJ whole genome shotgun (WGS) entry which is preliminary data.</text>
</comment>
<gene>
    <name evidence="2" type="ORF">LSAT_V11C800431050</name>
</gene>
<keyword evidence="1" id="KW-0472">Membrane</keyword>
<evidence type="ECO:0000256" key="1">
    <source>
        <dbReference type="SAM" id="Phobius"/>
    </source>
</evidence>
<keyword evidence="1" id="KW-0812">Transmembrane</keyword>
<organism evidence="2 3">
    <name type="scientific">Lactuca sativa</name>
    <name type="common">Garden lettuce</name>
    <dbReference type="NCBI Taxonomy" id="4236"/>
    <lineage>
        <taxon>Eukaryota</taxon>
        <taxon>Viridiplantae</taxon>
        <taxon>Streptophyta</taxon>
        <taxon>Embryophyta</taxon>
        <taxon>Tracheophyta</taxon>
        <taxon>Spermatophyta</taxon>
        <taxon>Magnoliopsida</taxon>
        <taxon>eudicotyledons</taxon>
        <taxon>Gunneridae</taxon>
        <taxon>Pentapetalae</taxon>
        <taxon>asterids</taxon>
        <taxon>campanulids</taxon>
        <taxon>Asterales</taxon>
        <taxon>Asteraceae</taxon>
        <taxon>Cichorioideae</taxon>
        <taxon>Cichorieae</taxon>
        <taxon>Lactucinae</taxon>
        <taxon>Lactuca</taxon>
    </lineage>
</organism>
<feature type="transmembrane region" description="Helical" evidence="1">
    <location>
        <begin position="387"/>
        <end position="409"/>
    </location>
</feature>
<name>A0A9R1UV67_LACSA</name>
<evidence type="ECO:0000313" key="3">
    <source>
        <dbReference type="Proteomes" id="UP000235145"/>
    </source>
</evidence>